<dbReference type="KEGG" id="shx:MS3_00000929"/>
<dbReference type="EMBL" id="AMPZ03000001">
    <property type="protein sequence ID" value="KAH9596555.1"/>
    <property type="molecule type" value="Genomic_DNA"/>
</dbReference>
<feature type="non-terminal residue" evidence="1">
    <location>
        <position position="1"/>
    </location>
</feature>
<reference evidence="1" key="4">
    <citation type="journal article" date="2022" name="PLoS Pathog.">
        <title>Chromosome-level genome of Schistosoma haematobium underpins genome-wide explorations of molecular variation.</title>
        <authorList>
            <person name="Stroehlein A.J."/>
            <person name="Korhonen P.K."/>
            <person name="Lee V.V."/>
            <person name="Ralph S.A."/>
            <person name="Mentink-Kane M."/>
            <person name="You H."/>
            <person name="McManus D.P."/>
            <person name="Tchuente L.T."/>
            <person name="Stothard J.R."/>
            <person name="Kaur P."/>
            <person name="Dudchenko O."/>
            <person name="Aiden E.L."/>
            <person name="Yang B."/>
            <person name="Yang H."/>
            <person name="Emery A.M."/>
            <person name="Webster B.L."/>
            <person name="Brindley P.J."/>
            <person name="Rollinson D."/>
            <person name="Chang B.C.H."/>
            <person name="Gasser R.B."/>
            <person name="Young N.D."/>
        </authorList>
    </citation>
    <scope>NUCLEOTIDE SEQUENCE</scope>
</reference>
<name>A0A922S7B7_SCHHA</name>
<evidence type="ECO:0000313" key="1">
    <source>
        <dbReference type="EMBL" id="KAH9596555.1"/>
    </source>
</evidence>
<dbReference type="GeneID" id="75576575"/>
<dbReference type="AlphaFoldDB" id="A0A922S7B7"/>
<dbReference type="CTD" id="75576575"/>
<organism evidence="1 2">
    <name type="scientific">Schistosoma haematobium</name>
    <name type="common">Blood fluke</name>
    <dbReference type="NCBI Taxonomy" id="6185"/>
    <lineage>
        <taxon>Eukaryota</taxon>
        <taxon>Metazoa</taxon>
        <taxon>Spiralia</taxon>
        <taxon>Lophotrochozoa</taxon>
        <taxon>Platyhelminthes</taxon>
        <taxon>Trematoda</taxon>
        <taxon>Digenea</taxon>
        <taxon>Strigeidida</taxon>
        <taxon>Schistosomatoidea</taxon>
        <taxon>Schistosomatidae</taxon>
        <taxon>Schistosoma</taxon>
    </lineage>
</organism>
<dbReference type="RefSeq" id="XP_051075228.1">
    <property type="nucleotide sequence ID" value="XM_051208497.1"/>
</dbReference>
<accession>A0A922S7B7</accession>
<dbReference type="Proteomes" id="UP000471633">
    <property type="component" value="Unassembled WGS sequence"/>
</dbReference>
<reference evidence="1" key="3">
    <citation type="submission" date="2021-06" db="EMBL/GenBank/DDBJ databases">
        <title>Chromosome-level genome assembly for S. haematobium.</title>
        <authorList>
            <person name="Stroehlein A.J."/>
        </authorList>
    </citation>
    <scope>NUCLEOTIDE SEQUENCE</scope>
</reference>
<proteinExistence type="predicted"/>
<keyword evidence="2" id="KW-1185">Reference proteome</keyword>
<reference evidence="1" key="1">
    <citation type="journal article" date="2012" name="Nat. Genet.">
        <title>Whole-genome sequence of Schistosoma haematobium.</title>
        <authorList>
            <person name="Young N.D."/>
            <person name="Jex A.R."/>
            <person name="Li B."/>
            <person name="Liu S."/>
            <person name="Yang L."/>
            <person name="Xiong Z."/>
            <person name="Li Y."/>
            <person name="Cantacessi C."/>
            <person name="Hall R.S."/>
            <person name="Xu X."/>
            <person name="Chen F."/>
            <person name="Wu X."/>
            <person name="Zerlotini A."/>
            <person name="Oliveira G."/>
            <person name="Hofmann A."/>
            <person name="Zhang G."/>
            <person name="Fang X."/>
            <person name="Kang Y."/>
            <person name="Campbell B.E."/>
            <person name="Loukas A."/>
            <person name="Ranganathan S."/>
            <person name="Rollinson D."/>
            <person name="Rinaldi G."/>
            <person name="Brindley P.J."/>
            <person name="Yang H."/>
            <person name="Wang J."/>
            <person name="Wang J."/>
            <person name="Gasser R.B."/>
        </authorList>
    </citation>
    <scope>NUCLEOTIDE SEQUENCE</scope>
</reference>
<evidence type="ECO:0000313" key="2">
    <source>
        <dbReference type="Proteomes" id="UP000471633"/>
    </source>
</evidence>
<comment type="caution">
    <text evidence="1">The sequence shown here is derived from an EMBL/GenBank/DDBJ whole genome shotgun (WGS) entry which is preliminary data.</text>
</comment>
<gene>
    <name evidence="1" type="ORF">MS3_00000929</name>
</gene>
<reference evidence="1" key="2">
    <citation type="journal article" date="2019" name="Gigascience">
        <title>High-quality Schistosoma haematobium genome achieved by single-molecule and long-range sequencing.</title>
        <authorList>
            <person name="Stroehlein A.J."/>
            <person name="Korhonen P.K."/>
            <person name="Chong T.M."/>
            <person name="Lim Y.L."/>
            <person name="Chan K.G."/>
            <person name="Webster B."/>
            <person name="Rollinson D."/>
            <person name="Brindley P.J."/>
            <person name="Gasser R.B."/>
            <person name="Young N.D."/>
        </authorList>
    </citation>
    <scope>NUCLEOTIDE SEQUENCE</scope>
</reference>
<protein>
    <submittedName>
        <fullName evidence="1">Uncharacterized protein</fullName>
    </submittedName>
</protein>
<sequence>GILNELEIRKHWVTLKLKSQVILIFTSTTKGKHGIKWTAYMQFDDIDIADHLDIPSYTHKQIQIRTNSVTQAFESVSLNIHKPKTTILKYNKENINQINQT</sequence>